<evidence type="ECO:0000313" key="2">
    <source>
        <dbReference type="EMBL" id="KAG9247435.1"/>
    </source>
</evidence>
<proteinExistence type="predicted"/>
<dbReference type="EMBL" id="MU253772">
    <property type="protein sequence ID" value="KAG9247435.1"/>
    <property type="molecule type" value="Genomic_DNA"/>
</dbReference>
<dbReference type="Proteomes" id="UP000887226">
    <property type="component" value="Unassembled WGS sequence"/>
</dbReference>
<sequence length="122" mass="13574">MHFAESSTAISEACKGEADSFSRQPAAGRNYISSLPHTSPQLRRKRKVQSSNHGSAHTTLAPQNYQDETKQWTGVLGVSQTPTNILAYTPQTDYAAMSSVRDRSCDQTNSWRCRPCTRPRTL</sequence>
<evidence type="ECO:0000313" key="3">
    <source>
        <dbReference type="Proteomes" id="UP000887226"/>
    </source>
</evidence>
<evidence type="ECO:0000256" key="1">
    <source>
        <dbReference type="SAM" id="MobiDB-lite"/>
    </source>
</evidence>
<reference evidence="2" key="1">
    <citation type="journal article" date="2021" name="IMA Fungus">
        <title>Genomic characterization of three marine fungi, including Emericellopsis atlantica sp. nov. with signatures of a generalist lifestyle and marine biomass degradation.</title>
        <authorList>
            <person name="Hagestad O.C."/>
            <person name="Hou L."/>
            <person name="Andersen J.H."/>
            <person name="Hansen E.H."/>
            <person name="Altermark B."/>
            <person name="Li C."/>
            <person name="Kuhnert E."/>
            <person name="Cox R.J."/>
            <person name="Crous P.W."/>
            <person name="Spatafora J.W."/>
            <person name="Lail K."/>
            <person name="Amirebrahimi M."/>
            <person name="Lipzen A."/>
            <person name="Pangilinan J."/>
            <person name="Andreopoulos W."/>
            <person name="Hayes R.D."/>
            <person name="Ng V."/>
            <person name="Grigoriev I.V."/>
            <person name="Jackson S.A."/>
            <person name="Sutton T.D.S."/>
            <person name="Dobson A.D.W."/>
            <person name="Rama T."/>
        </authorList>
    </citation>
    <scope>NUCLEOTIDE SEQUENCE</scope>
    <source>
        <strain evidence="2">TRa3180A</strain>
    </source>
</reference>
<name>A0A9P7Z8Q9_9HELO</name>
<feature type="compositionally biased region" description="Polar residues" evidence="1">
    <location>
        <begin position="49"/>
        <end position="66"/>
    </location>
</feature>
<protein>
    <submittedName>
        <fullName evidence="2">Uncharacterized protein</fullName>
    </submittedName>
</protein>
<accession>A0A9P7Z8Q9</accession>
<dbReference type="AlphaFoldDB" id="A0A9P7Z8Q9"/>
<feature type="compositionally biased region" description="Polar residues" evidence="1">
    <location>
        <begin position="31"/>
        <end position="41"/>
    </location>
</feature>
<organism evidence="2 3">
    <name type="scientific">Calycina marina</name>
    <dbReference type="NCBI Taxonomy" id="1763456"/>
    <lineage>
        <taxon>Eukaryota</taxon>
        <taxon>Fungi</taxon>
        <taxon>Dikarya</taxon>
        <taxon>Ascomycota</taxon>
        <taxon>Pezizomycotina</taxon>
        <taxon>Leotiomycetes</taxon>
        <taxon>Helotiales</taxon>
        <taxon>Pezizellaceae</taxon>
        <taxon>Calycina</taxon>
    </lineage>
</organism>
<keyword evidence="3" id="KW-1185">Reference proteome</keyword>
<comment type="caution">
    <text evidence="2">The sequence shown here is derived from an EMBL/GenBank/DDBJ whole genome shotgun (WGS) entry which is preliminary data.</text>
</comment>
<feature type="region of interest" description="Disordered" evidence="1">
    <location>
        <begin position="14"/>
        <end position="66"/>
    </location>
</feature>
<gene>
    <name evidence="2" type="ORF">BJ878DRAFT_492628</name>
</gene>
<dbReference type="OrthoDB" id="2425929at2759"/>